<dbReference type="EMBL" id="JADOUA010000001">
    <property type="protein sequence ID" value="MBG6089558.1"/>
    <property type="molecule type" value="Genomic_DNA"/>
</dbReference>
<dbReference type="Gene3D" id="1.10.700.10">
    <property type="entry name" value="Dioxygenase LigAB, LigA subunit"/>
    <property type="match status" value="1"/>
</dbReference>
<comment type="caution">
    <text evidence="2">The sequence shown here is derived from an EMBL/GenBank/DDBJ whole genome shotgun (WGS) entry which is preliminary data.</text>
</comment>
<dbReference type="InterPro" id="IPR036622">
    <property type="entry name" value="LigA_sf"/>
</dbReference>
<evidence type="ECO:0000313" key="2">
    <source>
        <dbReference type="EMBL" id="MBG6089558.1"/>
    </source>
</evidence>
<dbReference type="Pfam" id="PF07746">
    <property type="entry name" value="LigA"/>
    <property type="match status" value="1"/>
</dbReference>
<organism evidence="2 3">
    <name type="scientific">Actinomadura viridis</name>
    <dbReference type="NCBI Taxonomy" id="58110"/>
    <lineage>
        <taxon>Bacteria</taxon>
        <taxon>Bacillati</taxon>
        <taxon>Actinomycetota</taxon>
        <taxon>Actinomycetes</taxon>
        <taxon>Streptosporangiales</taxon>
        <taxon>Thermomonosporaceae</taxon>
        <taxon>Actinomadura</taxon>
    </lineage>
</organism>
<reference evidence="2" key="1">
    <citation type="submission" date="2020-11" db="EMBL/GenBank/DDBJ databases">
        <title>Sequencing the genomes of 1000 actinobacteria strains.</title>
        <authorList>
            <person name="Klenk H.-P."/>
        </authorList>
    </citation>
    <scope>NUCLEOTIDE SEQUENCE</scope>
    <source>
        <strain evidence="2">DSM 43175</strain>
    </source>
</reference>
<dbReference type="InterPro" id="IPR011986">
    <property type="entry name" value="Xdiol_dOase_LigA"/>
</dbReference>
<dbReference type="Proteomes" id="UP000614047">
    <property type="component" value="Unassembled WGS sequence"/>
</dbReference>
<evidence type="ECO:0000313" key="3">
    <source>
        <dbReference type="Proteomes" id="UP000614047"/>
    </source>
</evidence>
<feature type="domain" description="Extradiol ring-cleavage dioxygenase LigAB LigA subunit" evidence="1">
    <location>
        <begin position="19"/>
        <end position="79"/>
    </location>
</feature>
<keyword evidence="3" id="KW-1185">Reference proteome</keyword>
<sequence length="90" mass="9704">MSIVGLNRLARDLEHVPGLLGRFEADPRTVLSAYPLTTGEREAVTGRDSGRLLAHGMNPVALRNLMVVLGVPHGAMYAAHDADGHRHDGR</sequence>
<name>A0A931DMW9_9ACTN</name>
<dbReference type="SUPFAM" id="SSF48076">
    <property type="entry name" value="LigA subunit of an aromatic-ring-opening dioxygenase LigAB"/>
    <property type="match status" value="1"/>
</dbReference>
<evidence type="ECO:0000259" key="1">
    <source>
        <dbReference type="Pfam" id="PF07746"/>
    </source>
</evidence>
<protein>
    <recommendedName>
        <fullName evidence="1">Extradiol ring-cleavage dioxygenase LigAB LigA subunit domain-containing protein</fullName>
    </recommendedName>
</protein>
<gene>
    <name evidence="2" type="ORF">IW256_003671</name>
</gene>
<dbReference type="RefSeq" id="WP_197012153.1">
    <property type="nucleotide sequence ID" value="NZ_BAABES010000004.1"/>
</dbReference>
<proteinExistence type="predicted"/>
<dbReference type="AlphaFoldDB" id="A0A931DMW9"/>
<accession>A0A931DMW9</accession>